<feature type="region of interest" description="Disordered" evidence="2">
    <location>
        <begin position="496"/>
        <end position="516"/>
    </location>
</feature>
<dbReference type="Gene3D" id="1.20.900.10">
    <property type="entry name" value="Dbl homology (DH) domain"/>
    <property type="match status" value="1"/>
</dbReference>
<dbReference type="InterPro" id="IPR035899">
    <property type="entry name" value="DBL_dom_sf"/>
</dbReference>
<keyword evidence="1" id="KW-0344">Guanine-nucleotide releasing factor</keyword>
<dbReference type="SUPFAM" id="SSF48065">
    <property type="entry name" value="DBL homology domain (DH-domain)"/>
    <property type="match status" value="1"/>
</dbReference>
<evidence type="ECO:0000313" key="5">
    <source>
        <dbReference type="Proteomes" id="UP000242381"/>
    </source>
</evidence>
<dbReference type="GO" id="GO:0005737">
    <property type="term" value="C:cytoplasm"/>
    <property type="evidence" value="ECO:0007669"/>
    <property type="project" value="TreeGrafter"/>
</dbReference>
<dbReference type="Pfam" id="PF00621">
    <property type="entry name" value="RhoGEF"/>
    <property type="match status" value="1"/>
</dbReference>
<gene>
    <name evidence="4" type="ORF">BCV71DRAFT_240550</name>
</gene>
<dbReference type="SUPFAM" id="SSF50729">
    <property type="entry name" value="PH domain-like"/>
    <property type="match status" value="1"/>
</dbReference>
<dbReference type="VEuPathDB" id="FungiDB:BCV72DRAFT_118988"/>
<dbReference type="InterPro" id="IPR011993">
    <property type="entry name" value="PH-like_dom_sf"/>
</dbReference>
<dbReference type="Gene3D" id="2.30.29.30">
    <property type="entry name" value="Pleckstrin-homology domain (PH domain)/Phosphotyrosine-binding domain (PTB)"/>
    <property type="match status" value="1"/>
</dbReference>
<dbReference type="PROSITE" id="PS00741">
    <property type="entry name" value="DH_1"/>
    <property type="match status" value="1"/>
</dbReference>
<accession>A0A1X0SGK8</accession>
<proteinExistence type="predicted"/>
<dbReference type="InterPro" id="IPR001849">
    <property type="entry name" value="PH_domain"/>
</dbReference>
<dbReference type="PANTHER" id="PTHR45818:SF3">
    <property type="entry name" value="PROTEIN VAV"/>
    <property type="match status" value="1"/>
</dbReference>
<protein>
    <submittedName>
        <fullName evidence="4">Dbl homology domain-containing protein</fullName>
    </submittedName>
</protein>
<evidence type="ECO:0000256" key="1">
    <source>
        <dbReference type="ARBA" id="ARBA00022658"/>
    </source>
</evidence>
<organism evidence="4 5">
    <name type="scientific">Rhizopus microsporus</name>
    <dbReference type="NCBI Taxonomy" id="58291"/>
    <lineage>
        <taxon>Eukaryota</taxon>
        <taxon>Fungi</taxon>
        <taxon>Fungi incertae sedis</taxon>
        <taxon>Mucoromycota</taxon>
        <taxon>Mucoromycotina</taxon>
        <taxon>Mucoromycetes</taxon>
        <taxon>Mucorales</taxon>
        <taxon>Mucorineae</taxon>
        <taxon>Rhizopodaceae</taxon>
        <taxon>Rhizopus</taxon>
    </lineage>
</organism>
<feature type="region of interest" description="Disordered" evidence="2">
    <location>
        <begin position="35"/>
        <end position="59"/>
    </location>
</feature>
<dbReference type="EMBL" id="KV921259">
    <property type="protein sequence ID" value="ORE23318.1"/>
    <property type="molecule type" value="Genomic_DNA"/>
</dbReference>
<dbReference type="SMART" id="SM00233">
    <property type="entry name" value="PH"/>
    <property type="match status" value="1"/>
</dbReference>
<feature type="compositionally biased region" description="Polar residues" evidence="2">
    <location>
        <begin position="651"/>
        <end position="666"/>
    </location>
</feature>
<dbReference type="AlphaFoldDB" id="A0A1X0SGK8"/>
<dbReference type="PROSITE" id="PS50010">
    <property type="entry name" value="DH_2"/>
    <property type="match status" value="1"/>
</dbReference>
<feature type="domain" description="DH" evidence="3">
    <location>
        <begin position="62"/>
        <end position="245"/>
    </location>
</feature>
<dbReference type="Pfam" id="PF22697">
    <property type="entry name" value="SOS1_NGEF_PH"/>
    <property type="match status" value="1"/>
</dbReference>
<name>A0A1X0SGK8_RHIZD</name>
<evidence type="ECO:0000259" key="3">
    <source>
        <dbReference type="PROSITE" id="PS50010"/>
    </source>
</evidence>
<evidence type="ECO:0000313" key="4">
    <source>
        <dbReference type="EMBL" id="ORE23318.1"/>
    </source>
</evidence>
<dbReference type="InterPro" id="IPR055251">
    <property type="entry name" value="SOS1_NGEF_PH"/>
</dbReference>
<dbReference type="PANTHER" id="PTHR45818">
    <property type="entry name" value="PROTEIN VAV"/>
    <property type="match status" value="1"/>
</dbReference>
<dbReference type="OMA" id="AFVVRCK"/>
<dbReference type="GO" id="GO:0035556">
    <property type="term" value="P:intracellular signal transduction"/>
    <property type="evidence" value="ECO:0007669"/>
    <property type="project" value="InterPro"/>
</dbReference>
<dbReference type="InterPro" id="IPR000219">
    <property type="entry name" value="DH_dom"/>
</dbReference>
<dbReference type="GO" id="GO:0005085">
    <property type="term" value="F:guanyl-nucleotide exchange factor activity"/>
    <property type="evidence" value="ECO:0007669"/>
    <property type="project" value="UniProtKB-KW"/>
</dbReference>
<feature type="region of interest" description="Disordered" evidence="2">
    <location>
        <begin position="647"/>
        <end position="666"/>
    </location>
</feature>
<sequence length="732" mass="84091">MQPSIPPWQIVVAQPVLIETKDSFCSCCSCLSSISEGREQPSDGPSLEQPTMSPDEEKMTKKKLHAIDELLQTERDYVQDLSHLVEVCLQTLSKQQWIDNHHKSIIIRNASDILLFHKQFIITFHPVAHHWSMIAKAFLDQISHFSLYKQYCGLQNEACQLVSFYRNRPEWNQFLKECLDTQDEEIMQKRLHLEDYLIKPVQRICRYQLLIKEIIRYTSPQTPEYDLWTAVLSEMQDIVAEIDDLKFQREMKERTDKFIERLDGDWRINRRHVSQLGNLLIAGAIEVTYSALGQSVSKPRYLGCFVFPTYIIMVRPKKVTNYEPKHWFPLKMAEFENLEDIEGQRENSFIVRCKKHTFIFNATCAHEKQLWAKKIQEAIVTAKMDSTGNDDWLAQEQIVPSLPGLITKKQSIRASRSFTNVLDMALTTGSDKQKSFDRQILRRSISTNVCLEDLKTPPFEVPALPHNRNLNVSLVKRYSADYVINQKKPLELKPRNNSETYVKPDPFAGNSIPRRRPSSLDLLSDTSNMIGKMSFQFKNNHQNALRINVDHKLRDVCTQEYLSSRAWHVRDNYGFEPLPPVNTAADPLKKKKSSSLLRSSVSSLSIIIPKRASEPAPLRSATSVVAQSSDCDIKSTDESACSSLMDRPDSLRTNNRMSYVPSSRKSSIQSQPAKSFDCTLNDISPISTKKKKRPLAERVLKRITSIRHIKSHTAEWNMSGDTLKSGISEEVN</sequence>
<dbReference type="InterPro" id="IPR001331">
    <property type="entry name" value="GDS_CDC24_CS"/>
</dbReference>
<evidence type="ECO:0000256" key="2">
    <source>
        <dbReference type="SAM" id="MobiDB-lite"/>
    </source>
</evidence>
<dbReference type="VEuPathDB" id="FungiDB:BCV72DRAFT_227838"/>
<dbReference type="CDD" id="cd00160">
    <property type="entry name" value="RhoGEF"/>
    <property type="match status" value="1"/>
</dbReference>
<reference evidence="4 5" key="1">
    <citation type="journal article" date="2016" name="Proc. Natl. Acad. Sci. U.S.A.">
        <title>Lipid metabolic changes in an early divergent fungus govern the establishment of a mutualistic symbiosis with endobacteria.</title>
        <authorList>
            <person name="Lastovetsky O.A."/>
            <person name="Gaspar M.L."/>
            <person name="Mondo S.J."/>
            <person name="LaButti K.M."/>
            <person name="Sandor L."/>
            <person name="Grigoriev I.V."/>
            <person name="Henry S.A."/>
            <person name="Pawlowska T.E."/>
        </authorList>
    </citation>
    <scope>NUCLEOTIDE SEQUENCE [LARGE SCALE GENOMIC DNA]</scope>
    <source>
        <strain evidence="4 5">ATCC 11559</strain>
    </source>
</reference>
<dbReference type="SMART" id="SM00325">
    <property type="entry name" value="RhoGEF"/>
    <property type="match status" value="1"/>
</dbReference>
<dbReference type="Proteomes" id="UP000242381">
    <property type="component" value="Unassembled WGS sequence"/>
</dbReference>